<organism evidence="2 3">
    <name type="scientific">Sporomusa sphaeroides DSM 2875</name>
    <dbReference type="NCBI Taxonomy" id="1337886"/>
    <lineage>
        <taxon>Bacteria</taxon>
        <taxon>Bacillati</taxon>
        <taxon>Bacillota</taxon>
        <taxon>Negativicutes</taxon>
        <taxon>Selenomonadales</taxon>
        <taxon>Sporomusaceae</taxon>
        <taxon>Sporomusa</taxon>
    </lineage>
</organism>
<keyword evidence="3" id="KW-1185">Reference proteome</keyword>
<feature type="domain" description="Gp5/Type VI secretion system Vgr protein OB-fold" evidence="1">
    <location>
        <begin position="45"/>
        <end position="78"/>
    </location>
</feature>
<dbReference type="Gene3D" id="2.40.50.230">
    <property type="entry name" value="Gp5 N-terminal domain"/>
    <property type="match status" value="1"/>
</dbReference>
<gene>
    <name evidence="2" type="ORF">SSPH_01094</name>
</gene>
<dbReference type="Pfam" id="PF18946">
    <property type="entry name" value="Apex"/>
    <property type="match status" value="1"/>
</dbReference>
<dbReference type="Pfam" id="PF04717">
    <property type="entry name" value="Phage_base_V"/>
    <property type="match status" value="1"/>
</dbReference>
<dbReference type="Gene3D" id="6.20.150.10">
    <property type="match status" value="1"/>
</dbReference>
<protein>
    <submittedName>
        <fullName evidence="2">Phage-related baseplate assembly protein</fullName>
    </submittedName>
</protein>
<reference evidence="2 3" key="1">
    <citation type="submission" date="2016-01" db="EMBL/GenBank/DDBJ databases">
        <authorList>
            <person name="Brown R."/>
        </authorList>
    </citation>
    <scope>NUCLEOTIDE SEQUENCE [LARGE SCALE GENOMIC DNA]</scope>
    <source>
        <strain evidence="2">Sporomusa sphaeroides DSM 2875</strain>
    </source>
</reference>
<dbReference type="InterPro" id="IPR013046">
    <property type="entry name" value="GpV/Gp45"/>
</dbReference>
<dbReference type="EMBL" id="FCOW01000004">
    <property type="protein sequence ID" value="CVK18456.1"/>
    <property type="molecule type" value="Genomic_DNA"/>
</dbReference>
<dbReference type="InterPro" id="IPR006531">
    <property type="entry name" value="Gp5/Vgr_OB"/>
</dbReference>
<comment type="caution">
    <text evidence="2">The sequence shown here is derived from an EMBL/GenBank/DDBJ whole genome shotgun (WGS) entry which is preliminary data.</text>
</comment>
<accession>A0ABM9W0T0</accession>
<dbReference type="InterPro" id="IPR037026">
    <property type="entry name" value="Vgr_OB-fold_dom_sf"/>
</dbReference>
<proteinExistence type="predicted"/>
<sequence length="159" mass="17011">MDPVLKNLVRVGRVSSRGKATVKVVFGDRQNMVSYDLSVLVQQSQENKDWWMPDIGEQVVCLFLPSGNAQGFVLGSFYSDVDEPPVDDMEKRHISFKDGTVLEYDIGTHTLMISAQGPVNIVAAGNVNVTGDVIADGVSLKTHVHGGVEPGGGTTGQPA</sequence>
<dbReference type="InterPro" id="IPR044033">
    <property type="entry name" value="GpV-like_apex"/>
</dbReference>
<dbReference type="RefSeq" id="WP_075756384.1">
    <property type="nucleotide sequence ID" value="NZ_CP146991.1"/>
</dbReference>
<dbReference type="NCBIfam" id="TIGR01644">
    <property type="entry name" value="phage_P2_V"/>
    <property type="match status" value="1"/>
</dbReference>
<evidence type="ECO:0000313" key="3">
    <source>
        <dbReference type="Proteomes" id="UP000245702"/>
    </source>
</evidence>
<evidence type="ECO:0000313" key="2">
    <source>
        <dbReference type="EMBL" id="CVK18456.1"/>
    </source>
</evidence>
<dbReference type="Proteomes" id="UP000245702">
    <property type="component" value="Unassembled WGS sequence"/>
</dbReference>
<evidence type="ECO:0000259" key="1">
    <source>
        <dbReference type="Pfam" id="PF04717"/>
    </source>
</evidence>
<name>A0ABM9W0T0_9FIRM</name>